<protein>
    <submittedName>
        <fullName evidence="6">Tetraspanin/Peripherin</fullName>
    </submittedName>
</protein>
<organism evidence="6 7">
    <name type="scientific">Dimargaris cristalligena</name>
    <dbReference type="NCBI Taxonomy" id="215637"/>
    <lineage>
        <taxon>Eukaryota</taxon>
        <taxon>Fungi</taxon>
        <taxon>Fungi incertae sedis</taxon>
        <taxon>Zoopagomycota</taxon>
        <taxon>Kickxellomycotina</taxon>
        <taxon>Dimargaritomycetes</taxon>
        <taxon>Dimargaritales</taxon>
        <taxon>Dimargaritaceae</taxon>
        <taxon>Dimargaris</taxon>
    </lineage>
</organism>
<dbReference type="GO" id="GO:0016020">
    <property type="term" value="C:membrane"/>
    <property type="evidence" value="ECO:0007669"/>
    <property type="project" value="UniProtKB-SubCell"/>
</dbReference>
<dbReference type="EMBL" id="ML002503">
    <property type="protein sequence ID" value="RKP37378.1"/>
    <property type="molecule type" value="Genomic_DNA"/>
</dbReference>
<dbReference type="AlphaFoldDB" id="A0A4P9ZVS2"/>
<dbReference type="Pfam" id="PF00335">
    <property type="entry name" value="Tetraspanin"/>
    <property type="match status" value="1"/>
</dbReference>
<evidence type="ECO:0000256" key="1">
    <source>
        <dbReference type="ARBA" id="ARBA00004141"/>
    </source>
</evidence>
<feature type="transmembrane region" description="Helical" evidence="5">
    <location>
        <begin position="184"/>
        <end position="207"/>
    </location>
</feature>
<dbReference type="PRINTS" id="PR00259">
    <property type="entry name" value="TMFOUR"/>
</dbReference>
<feature type="transmembrane region" description="Helical" evidence="5">
    <location>
        <begin position="83"/>
        <end position="106"/>
    </location>
</feature>
<name>A0A4P9ZVS2_9FUNG</name>
<evidence type="ECO:0000313" key="7">
    <source>
        <dbReference type="Proteomes" id="UP000268162"/>
    </source>
</evidence>
<dbReference type="PANTHER" id="PTHR19282:SF417">
    <property type="entry name" value="TETRASPANIN TSPA-RELATED"/>
    <property type="match status" value="1"/>
</dbReference>
<evidence type="ECO:0000256" key="4">
    <source>
        <dbReference type="ARBA" id="ARBA00023136"/>
    </source>
</evidence>
<evidence type="ECO:0000313" key="6">
    <source>
        <dbReference type="EMBL" id="RKP37378.1"/>
    </source>
</evidence>
<evidence type="ECO:0000256" key="3">
    <source>
        <dbReference type="ARBA" id="ARBA00022989"/>
    </source>
</evidence>
<dbReference type="STRING" id="215637.A0A4P9ZVS2"/>
<evidence type="ECO:0000256" key="5">
    <source>
        <dbReference type="SAM" id="Phobius"/>
    </source>
</evidence>
<dbReference type="InterPro" id="IPR018499">
    <property type="entry name" value="Tetraspanin/Peripherin"/>
</dbReference>
<dbReference type="Proteomes" id="UP000268162">
    <property type="component" value="Unassembled WGS sequence"/>
</dbReference>
<keyword evidence="2 5" id="KW-0812">Transmembrane</keyword>
<keyword evidence="3 5" id="KW-1133">Transmembrane helix</keyword>
<feature type="transmembrane region" description="Helical" evidence="5">
    <location>
        <begin position="51"/>
        <end position="71"/>
    </location>
</feature>
<keyword evidence="4 5" id="KW-0472">Membrane</keyword>
<dbReference type="PANTHER" id="PTHR19282">
    <property type="entry name" value="TETRASPANIN"/>
    <property type="match status" value="1"/>
</dbReference>
<comment type="subcellular location">
    <subcellularLocation>
        <location evidence="1">Membrane</location>
        <topology evidence="1">Multi-pass membrane protein</topology>
    </subcellularLocation>
</comment>
<evidence type="ECO:0000256" key="2">
    <source>
        <dbReference type="ARBA" id="ARBA00022692"/>
    </source>
</evidence>
<gene>
    <name evidence="6" type="ORF">BJ085DRAFT_31091</name>
</gene>
<feature type="transmembrane region" description="Helical" evidence="5">
    <location>
        <begin position="16"/>
        <end position="39"/>
    </location>
</feature>
<proteinExistence type="predicted"/>
<keyword evidence="7" id="KW-1185">Reference proteome</keyword>
<accession>A0A4P9ZVS2</accession>
<reference evidence="7" key="1">
    <citation type="journal article" date="2018" name="Nat. Microbiol.">
        <title>Leveraging single-cell genomics to expand the fungal tree of life.</title>
        <authorList>
            <person name="Ahrendt S.R."/>
            <person name="Quandt C.A."/>
            <person name="Ciobanu D."/>
            <person name="Clum A."/>
            <person name="Salamov A."/>
            <person name="Andreopoulos B."/>
            <person name="Cheng J.F."/>
            <person name="Woyke T."/>
            <person name="Pelin A."/>
            <person name="Henrissat B."/>
            <person name="Reynolds N.K."/>
            <person name="Benny G.L."/>
            <person name="Smith M.E."/>
            <person name="James T.Y."/>
            <person name="Grigoriev I.V."/>
        </authorList>
    </citation>
    <scope>NUCLEOTIDE SEQUENCE [LARGE SCALE GENOMIC DNA]</scope>
    <source>
        <strain evidence="7">RSA 468</strain>
    </source>
</reference>
<sequence>MTNNHPFQLRLETARLFTAFFSVLVSLSGLALVGLAIYTLAATHVSFSGRFWIPIFMLIMGALVFFTGLLGSYGSLTEKRYATLAYSAIMTILLAIQLVVALYAIIHQLTVEVGLDAAWQNAYDRHPKIIRDLQDEYGCCGFKNVDDRAIPKSSPQACVESPLFGYNRPCYDLLQRGYQSEFRALIIGEFILIAVQALALLCGTALYKQLAVQETAATPGERQALLEEERRRS</sequence>